<accession>A0AAP0I787</accession>
<reference evidence="1 2" key="1">
    <citation type="submission" date="2024-01" db="EMBL/GenBank/DDBJ databases">
        <title>Genome assemblies of Stephania.</title>
        <authorList>
            <person name="Yang L."/>
        </authorList>
    </citation>
    <scope>NUCLEOTIDE SEQUENCE [LARGE SCALE GENOMIC DNA]</scope>
    <source>
        <strain evidence="1">QJT</strain>
        <tissue evidence="1">Leaf</tissue>
    </source>
</reference>
<protein>
    <submittedName>
        <fullName evidence="1">Uncharacterized protein</fullName>
    </submittedName>
</protein>
<dbReference type="AlphaFoldDB" id="A0AAP0I787"/>
<proteinExistence type="predicted"/>
<evidence type="ECO:0000313" key="1">
    <source>
        <dbReference type="EMBL" id="KAK9109964.1"/>
    </source>
</evidence>
<keyword evidence="2" id="KW-1185">Reference proteome</keyword>
<organism evidence="1 2">
    <name type="scientific">Stephania japonica</name>
    <dbReference type="NCBI Taxonomy" id="461633"/>
    <lineage>
        <taxon>Eukaryota</taxon>
        <taxon>Viridiplantae</taxon>
        <taxon>Streptophyta</taxon>
        <taxon>Embryophyta</taxon>
        <taxon>Tracheophyta</taxon>
        <taxon>Spermatophyta</taxon>
        <taxon>Magnoliopsida</taxon>
        <taxon>Ranunculales</taxon>
        <taxon>Menispermaceae</taxon>
        <taxon>Menispermoideae</taxon>
        <taxon>Cissampelideae</taxon>
        <taxon>Stephania</taxon>
    </lineage>
</organism>
<gene>
    <name evidence="1" type="ORF">Sjap_018024</name>
</gene>
<name>A0AAP0I787_9MAGN</name>
<evidence type="ECO:0000313" key="2">
    <source>
        <dbReference type="Proteomes" id="UP001417504"/>
    </source>
</evidence>
<comment type="caution">
    <text evidence="1">The sequence shown here is derived from an EMBL/GenBank/DDBJ whole genome shotgun (WGS) entry which is preliminary data.</text>
</comment>
<dbReference type="EMBL" id="JBBNAE010000007">
    <property type="protein sequence ID" value="KAK9109964.1"/>
    <property type="molecule type" value="Genomic_DNA"/>
</dbReference>
<dbReference type="Proteomes" id="UP001417504">
    <property type="component" value="Unassembled WGS sequence"/>
</dbReference>
<sequence length="111" mass="12368">MLQSGGQNSIIIVGGANMGANRNARIVLLQREIPDYVNIQVAKRKCYMVISNASTQLDLMQLVIQFHFHKPFNLALLMHPKFPQVILGCEGGSGQTRKQRIWPICGRGGTY</sequence>